<dbReference type="InterPro" id="IPR005119">
    <property type="entry name" value="LysR_subst-bd"/>
</dbReference>
<dbReference type="Gene3D" id="1.10.10.10">
    <property type="entry name" value="Winged helix-like DNA-binding domain superfamily/Winged helix DNA-binding domain"/>
    <property type="match status" value="1"/>
</dbReference>
<name>A0ABW1ZC69_9BACT</name>
<dbReference type="SUPFAM" id="SSF53850">
    <property type="entry name" value="Periplasmic binding protein-like II"/>
    <property type="match status" value="1"/>
</dbReference>
<dbReference type="EMBL" id="JBHSWI010000001">
    <property type="protein sequence ID" value="MFC6647065.1"/>
    <property type="molecule type" value="Genomic_DNA"/>
</dbReference>
<dbReference type="CDD" id="cd05466">
    <property type="entry name" value="PBP2_LTTR_substrate"/>
    <property type="match status" value="1"/>
</dbReference>
<feature type="domain" description="HTH lysR-type" evidence="5">
    <location>
        <begin position="1"/>
        <end position="63"/>
    </location>
</feature>
<dbReference type="InterPro" id="IPR036388">
    <property type="entry name" value="WH-like_DNA-bd_sf"/>
</dbReference>
<gene>
    <name evidence="6" type="ORF">ACFQBQ_16085</name>
</gene>
<comment type="similarity">
    <text evidence="1">Belongs to the LysR transcriptional regulatory family.</text>
</comment>
<dbReference type="SUPFAM" id="SSF46785">
    <property type="entry name" value="Winged helix' DNA-binding domain"/>
    <property type="match status" value="1"/>
</dbReference>
<evidence type="ECO:0000256" key="4">
    <source>
        <dbReference type="ARBA" id="ARBA00023163"/>
    </source>
</evidence>
<evidence type="ECO:0000256" key="3">
    <source>
        <dbReference type="ARBA" id="ARBA00023125"/>
    </source>
</evidence>
<keyword evidence="7" id="KW-1185">Reference proteome</keyword>
<dbReference type="RefSeq" id="WP_263371004.1">
    <property type="nucleotide sequence ID" value="NZ_JAGSYD010000002.1"/>
</dbReference>
<keyword evidence="4" id="KW-0804">Transcription</keyword>
<evidence type="ECO:0000259" key="5">
    <source>
        <dbReference type="PROSITE" id="PS50931"/>
    </source>
</evidence>
<dbReference type="InterPro" id="IPR000847">
    <property type="entry name" value="LysR_HTH_N"/>
</dbReference>
<evidence type="ECO:0000313" key="7">
    <source>
        <dbReference type="Proteomes" id="UP001596391"/>
    </source>
</evidence>
<keyword evidence="2" id="KW-0805">Transcription regulation</keyword>
<evidence type="ECO:0000256" key="2">
    <source>
        <dbReference type="ARBA" id="ARBA00023015"/>
    </source>
</evidence>
<dbReference type="Pfam" id="PF03466">
    <property type="entry name" value="LysR_substrate"/>
    <property type="match status" value="1"/>
</dbReference>
<dbReference type="PANTHER" id="PTHR30346:SF0">
    <property type="entry name" value="HCA OPERON TRANSCRIPTIONAL ACTIVATOR HCAR"/>
    <property type="match status" value="1"/>
</dbReference>
<dbReference type="Proteomes" id="UP001596391">
    <property type="component" value="Unassembled WGS sequence"/>
</dbReference>
<dbReference type="Gene3D" id="3.40.190.10">
    <property type="entry name" value="Periplasmic binding protein-like II"/>
    <property type="match status" value="2"/>
</dbReference>
<protein>
    <submittedName>
        <fullName evidence="6">LysR substrate-binding domain-containing protein</fullName>
    </submittedName>
</protein>
<dbReference type="PROSITE" id="PS50931">
    <property type="entry name" value="HTH_LYSR"/>
    <property type="match status" value="1"/>
</dbReference>
<accession>A0ABW1ZC69</accession>
<evidence type="ECO:0000256" key="1">
    <source>
        <dbReference type="ARBA" id="ARBA00009437"/>
    </source>
</evidence>
<comment type="caution">
    <text evidence="6">The sequence shown here is derived from an EMBL/GenBank/DDBJ whole genome shotgun (WGS) entry which is preliminary data.</text>
</comment>
<organism evidence="6 7">
    <name type="scientific">Granulicella cerasi</name>
    <dbReference type="NCBI Taxonomy" id="741063"/>
    <lineage>
        <taxon>Bacteria</taxon>
        <taxon>Pseudomonadati</taxon>
        <taxon>Acidobacteriota</taxon>
        <taxon>Terriglobia</taxon>
        <taxon>Terriglobales</taxon>
        <taxon>Acidobacteriaceae</taxon>
        <taxon>Granulicella</taxon>
    </lineage>
</organism>
<dbReference type="InterPro" id="IPR036390">
    <property type="entry name" value="WH_DNA-bd_sf"/>
</dbReference>
<keyword evidence="3" id="KW-0238">DNA-binding</keyword>
<evidence type="ECO:0000313" key="6">
    <source>
        <dbReference type="EMBL" id="MFC6647065.1"/>
    </source>
</evidence>
<dbReference type="PANTHER" id="PTHR30346">
    <property type="entry name" value="TRANSCRIPTIONAL DUAL REGULATOR HCAR-RELATED"/>
    <property type="match status" value="1"/>
</dbReference>
<reference evidence="7" key="1">
    <citation type="journal article" date="2019" name="Int. J. Syst. Evol. Microbiol.">
        <title>The Global Catalogue of Microorganisms (GCM) 10K type strain sequencing project: providing services to taxonomists for standard genome sequencing and annotation.</title>
        <authorList>
            <consortium name="The Broad Institute Genomics Platform"/>
            <consortium name="The Broad Institute Genome Sequencing Center for Infectious Disease"/>
            <person name="Wu L."/>
            <person name="Ma J."/>
        </authorList>
    </citation>
    <scope>NUCLEOTIDE SEQUENCE [LARGE SCALE GENOMIC DNA]</scope>
    <source>
        <strain evidence="7">CGMCC 1.16026</strain>
    </source>
</reference>
<dbReference type="Pfam" id="PF00126">
    <property type="entry name" value="HTH_1"/>
    <property type="match status" value="1"/>
</dbReference>
<proteinExistence type="inferred from homology"/>
<sequence length="332" mass="37860">MHDWAEFRHFLYLLKILERGGFRSAAEMLHTSQPNLTVQARQFQENASVTLYRKAKDGRIHPTESGLAFITLAKHVLEARDEAIEALIAIDRGELETIRFGCSPLVDQELFRTLCSLHKELLPNCTIRSAHGDTVYLAAQVLEGKLDAALITLPFTHPELRLDRLRKDKLVVCMRKDNPLAEHAALQVKDLQGKLGVFYEPDRHPQAHARLLELLAQSGVCIEEYSSGSHPIEMQMLVLEDYGLALVREGGVHEPELTTRRLIDVEWTIDSAIICRREKYPKTLPIIIRRLQKSILRNASPTEQKRLANFLHAREETSSPKPKVPIQLRLIR</sequence>